<dbReference type="Gene3D" id="1.10.1040.10">
    <property type="entry name" value="N-(1-d-carboxylethyl)-l-norvaline Dehydrogenase, domain 2"/>
    <property type="match status" value="1"/>
</dbReference>
<evidence type="ECO:0000256" key="5">
    <source>
        <dbReference type="ARBA" id="ARBA00022655"/>
    </source>
</evidence>
<comment type="catalytic activity">
    <reaction evidence="9 10">
        <text>(R)-pantoate + NADP(+) = 2-dehydropantoate + NADPH + H(+)</text>
        <dbReference type="Rhea" id="RHEA:16233"/>
        <dbReference type="ChEBI" id="CHEBI:11561"/>
        <dbReference type="ChEBI" id="CHEBI:15378"/>
        <dbReference type="ChEBI" id="CHEBI:15980"/>
        <dbReference type="ChEBI" id="CHEBI:57783"/>
        <dbReference type="ChEBI" id="CHEBI:58349"/>
        <dbReference type="EC" id="1.1.1.169"/>
    </reaction>
</comment>
<gene>
    <name evidence="13" type="ORF">KCG35_11740</name>
</gene>
<feature type="domain" description="Ketopantoate reductase N-terminal" evidence="11">
    <location>
        <begin position="19"/>
        <end position="171"/>
    </location>
</feature>
<keyword evidence="5 10" id="KW-0566">Pantothenate biosynthesis</keyword>
<evidence type="ECO:0000256" key="2">
    <source>
        <dbReference type="ARBA" id="ARBA00007870"/>
    </source>
</evidence>
<dbReference type="InterPro" id="IPR013328">
    <property type="entry name" value="6PGD_dom2"/>
</dbReference>
<reference evidence="13 14" key="1">
    <citation type="submission" date="2021-04" db="EMBL/GenBank/DDBJ databases">
        <authorList>
            <person name="Pira H."/>
            <person name="Risdian C."/>
            <person name="Wink J."/>
        </authorList>
    </citation>
    <scope>NUCLEOTIDE SEQUENCE [LARGE SCALE GENOMIC DNA]</scope>
    <source>
        <strain evidence="13 14">WH53</strain>
    </source>
</reference>
<dbReference type="PANTHER" id="PTHR43765:SF2">
    <property type="entry name" value="2-DEHYDROPANTOATE 2-REDUCTASE"/>
    <property type="match status" value="1"/>
</dbReference>
<proteinExistence type="inferred from homology"/>
<dbReference type="InterPro" id="IPR008927">
    <property type="entry name" value="6-PGluconate_DH-like_C_sf"/>
</dbReference>
<evidence type="ECO:0000256" key="9">
    <source>
        <dbReference type="ARBA" id="ARBA00048793"/>
    </source>
</evidence>
<sequence>MTKTNAPSTPEHFQAAPWFILGGGAMGCLWAYDLAPNSIILAKPERYLQYTNGSSTALITTKLSYRQASQNVPFICECRLANIQNYSSPILKLIVTTKAQDTLSALSAVQHTLHPQAHILLLQNGMGSQQAVKEQFPIHTLWCGSTTQGAYTTDFLHVVHAGFGQTAIGPWHTTSETNPHFSAIFQQQLIAQGQQVTFIKDIQPLLWQKLAVNACINGLTVLFTCKNGELLTCPNRLKWVEKLCQETEQLLDNKHIALTKPLFQHVCHVLKQTAENYSSTYMDVTHQRPTELMYINGFILSEAKQLGLLLPSHTALMEQLAQKGIF</sequence>
<evidence type="ECO:0000256" key="8">
    <source>
        <dbReference type="ARBA" id="ARBA00032024"/>
    </source>
</evidence>
<feature type="domain" description="Ketopantoate reductase C-terminal" evidence="12">
    <location>
        <begin position="201"/>
        <end position="323"/>
    </location>
</feature>
<keyword evidence="7 10" id="KW-0560">Oxidoreductase</keyword>
<dbReference type="Proteomes" id="UP000690515">
    <property type="component" value="Unassembled WGS sequence"/>
</dbReference>
<evidence type="ECO:0000259" key="11">
    <source>
        <dbReference type="Pfam" id="PF02558"/>
    </source>
</evidence>
<dbReference type="SUPFAM" id="SSF51735">
    <property type="entry name" value="NAD(P)-binding Rossmann-fold domains"/>
    <property type="match status" value="1"/>
</dbReference>
<dbReference type="InterPro" id="IPR003710">
    <property type="entry name" value="ApbA"/>
</dbReference>
<dbReference type="PANTHER" id="PTHR43765">
    <property type="entry name" value="2-DEHYDROPANTOATE 2-REDUCTASE-RELATED"/>
    <property type="match status" value="1"/>
</dbReference>
<dbReference type="SUPFAM" id="SSF48179">
    <property type="entry name" value="6-phosphogluconate dehydrogenase C-terminal domain-like"/>
    <property type="match status" value="1"/>
</dbReference>
<dbReference type="GO" id="GO:0008677">
    <property type="term" value="F:2-dehydropantoate 2-reductase activity"/>
    <property type="evidence" value="ECO:0007669"/>
    <property type="project" value="UniProtKB-EC"/>
</dbReference>
<keyword evidence="6 10" id="KW-0521">NADP</keyword>
<evidence type="ECO:0000313" key="14">
    <source>
        <dbReference type="Proteomes" id="UP000690515"/>
    </source>
</evidence>
<evidence type="ECO:0000256" key="6">
    <source>
        <dbReference type="ARBA" id="ARBA00022857"/>
    </source>
</evidence>
<dbReference type="Pfam" id="PF02558">
    <property type="entry name" value="ApbA"/>
    <property type="match status" value="1"/>
</dbReference>
<evidence type="ECO:0000259" key="12">
    <source>
        <dbReference type="Pfam" id="PF08546"/>
    </source>
</evidence>
<comment type="similarity">
    <text evidence="2 10">Belongs to the ketopantoate reductase family.</text>
</comment>
<evidence type="ECO:0000256" key="1">
    <source>
        <dbReference type="ARBA" id="ARBA00004994"/>
    </source>
</evidence>
<protein>
    <recommendedName>
        <fullName evidence="4 10">2-dehydropantoate 2-reductase</fullName>
        <ecNumber evidence="3 10">1.1.1.169</ecNumber>
    </recommendedName>
    <alternativeName>
        <fullName evidence="8 10">Ketopantoate reductase</fullName>
    </alternativeName>
</protein>
<organism evidence="13 14">
    <name type="scientific">Zooshikella harenae</name>
    <dbReference type="NCBI Taxonomy" id="2827238"/>
    <lineage>
        <taxon>Bacteria</taxon>
        <taxon>Pseudomonadati</taxon>
        <taxon>Pseudomonadota</taxon>
        <taxon>Gammaproteobacteria</taxon>
        <taxon>Oceanospirillales</taxon>
        <taxon>Zooshikellaceae</taxon>
        <taxon>Zooshikella</taxon>
    </lineage>
</organism>
<evidence type="ECO:0000313" key="13">
    <source>
        <dbReference type="EMBL" id="MBU2711733.1"/>
    </source>
</evidence>
<dbReference type="PROSITE" id="PS51257">
    <property type="entry name" value="PROKAR_LIPOPROTEIN"/>
    <property type="match status" value="1"/>
</dbReference>
<dbReference type="InterPro" id="IPR050838">
    <property type="entry name" value="Ketopantoate_reductase"/>
</dbReference>
<dbReference type="RefSeq" id="WP_215819892.1">
    <property type="nucleotide sequence ID" value="NZ_JAGSOY010000024.1"/>
</dbReference>
<dbReference type="Gene3D" id="3.40.50.720">
    <property type="entry name" value="NAD(P)-binding Rossmann-like Domain"/>
    <property type="match status" value="1"/>
</dbReference>
<dbReference type="EC" id="1.1.1.169" evidence="3 10"/>
<comment type="function">
    <text evidence="10">Catalyzes the NADPH-dependent reduction of ketopantoate into pantoic acid.</text>
</comment>
<dbReference type="EMBL" id="JAGSOY010000024">
    <property type="protein sequence ID" value="MBU2711733.1"/>
    <property type="molecule type" value="Genomic_DNA"/>
</dbReference>
<name>A0ABS5ZCZ5_9GAMM</name>
<dbReference type="Pfam" id="PF08546">
    <property type="entry name" value="ApbA_C"/>
    <property type="match status" value="1"/>
</dbReference>
<keyword evidence="14" id="KW-1185">Reference proteome</keyword>
<evidence type="ECO:0000256" key="10">
    <source>
        <dbReference type="RuleBase" id="RU362068"/>
    </source>
</evidence>
<comment type="pathway">
    <text evidence="1 10">Cofactor biosynthesis; (R)-pantothenate biosynthesis; (R)-pantoate from 3-methyl-2-oxobutanoate: step 2/2.</text>
</comment>
<evidence type="ECO:0000256" key="7">
    <source>
        <dbReference type="ARBA" id="ARBA00023002"/>
    </source>
</evidence>
<accession>A0ABS5ZCZ5</accession>
<dbReference type="NCBIfam" id="TIGR00745">
    <property type="entry name" value="apbA_panE"/>
    <property type="match status" value="1"/>
</dbReference>
<evidence type="ECO:0000256" key="4">
    <source>
        <dbReference type="ARBA" id="ARBA00019465"/>
    </source>
</evidence>
<dbReference type="InterPro" id="IPR013752">
    <property type="entry name" value="KPA_reductase"/>
</dbReference>
<comment type="caution">
    <text evidence="13">The sequence shown here is derived from an EMBL/GenBank/DDBJ whole genome shotgun (WGS) entry which is preliminary data.</text>
</comment>
<dbReference type="InterPro" id="IPR036291">
    <property type="entry name" value="NAD(P)-bd_dom_sf"/>
</dbReference>
<dbReference type="InterPro" id="IPR013332">
    <property type="entry name" value="KPR_N"/>
</dbReference>
<evidence type="ECO:0000256" key="3">
    <source>
        <dbReference type="ARBA" id="ARBA00013014"/>
    </source>
</evidence>